<evidence type="ECO:0000313" key="10">
    <source>
        <dbReference type="EMBL" id="KAK3239894.1"/>
    </source>
</evidence>
<dbReference type="SUPFAM" id="SSF53927">
    <property type="entry name" value="Cytidine deaminase-like"/>
    <property type="match status" value="1"/>
</dbReference>
<comment type="pathway">
    <text evidence="2">Cofactor biosynthesis; riboflavin biosynthesis; 5-amino-6-(D-ribitylamino)uracil from GTP: step 2/4.</text>
</comment>
<dbReference type="InterPro" id="IPR016193">
    <property type="entry name" value="Cytidine_deaminase-like"/>
</dbReference>
<dbReference type="Pfam" id="PF00383">
    <property type="entry name" value="dCMP_cyt_deam_1"/>
    <property type="match status" value="1"/>
</dbReference>
<dbReference type="GO" id="GO:0008270">
    <property type="term" value="F:zinc ion binding"/>
    <property type="evidence" value="ECO:0007669"/>
    <property type="project" value="InterPro"/>
</dbReference>
<dbReference type="NCBIfam" id="TIGR00326">
    <property type="entry name" value="eubact_ribD"/>
    <property type="match status" value="1"/>
</dbReference>
<dbReference type="Gene3D" id="3.40.140.10">
    <property type="entry name" value="Cytidine Deaminase, domain 2"/>
    <property type="match status" value="1"/>
</dbReference>
<dbReference type="CDD" id="cd01284">
    <property type="entry name" value="Riboflavin_deaminase-reductase"/>
    <property type="match status" value="1"/>
</dbReference>
<gene>
    <name evidence="10" type="ORF">CYMTET_50214</name>
</gene>
<dbReference type="InterPro" id="IPR002125">
    <property type="entry name" value="CMP_dCMP_dom"/>
</dbReference>
<protein>
    <recommendedName>
        <fullName evidence="8">Riboflavin biosynthesis protein PYRD, chloroplastic</fullName>
        <ecNumber evidence="3">3.5.4.26</ecNumber>
    </recommendedName>
</protein>
<evidence type="ECO:0000259" key="9">
    <source>
        <dbReference type="PROSITE" id="PS51747"/>
    </source>
</evidence>
<dbReference type="PANTHER" id="PTHR11079:SF162">
    <property type="entry name" value="RIBOFLAVIN BIOSYNTHESIS PROTEIN PYRD, CHLOROPLASTIC"/>
    <property type="match status" value="1"/>
</dbReference>
<dbReference type="EC" id="3.5.4.26" evidence="3"/>
<organism evidence="10 11">
    <name type="scientific">Cymbomonas tetramitiformis</name>
    <dbReference type="NCBI Taxonomy" id="36881"/>
    <lineage>
        <taxon>Eukaryota</taxon>
        <taxon>Viridiplantae</taxon>
        <taxon>Chlorophyta</taxon>
        <taxon>Pyramimonadophyceae</taxon>
        <taxon>Pyramimonadales</taxon>
        <taxon>Pyramimonadaceae</taxon>
        <taxon>Cymbomonas</taxon>
    </lineage>
</organism>
<accession>A0AAE0BPT9</accession>
<evidence type="ECO:0000256" key="6">
    <source>
        <dbReference type="ARBA" id="ARBA00022833"/>
    </source>
</evidence>
<keyword evidence="4" id="KW-0479">Metal-binding</keyword>
<evidence type="ECO:0000256" key="8">
    <source>
        <dbReference type="ARBA" id="ARBA00070721"/>
    </source>
</evidence>
<comment type="caution">
    <text evidence="10">The sequence shown here is derived from an EMBL/GenBank/DDBJ whole genome shotgun (WGS) entry which is preliminary data.</text>
</comment>
<sequence>MASIIYFSNSVTLFGSREHRAIGGHSHRLRTQNVGSASQTHPTVHRVQRCKRGVTGQHVQTRASPFKFQARNVRRQSKIFSTTDSAEPEVSDEDRAYIMQCIELARTAEGQTHPNPMVGSMIVKDGKVVGKGYHPKAGEPHAEVFALRAAGERAKGATAYVSLEPCNHFGRTPPCSMALVKAEVTKVVVGMVDPDPRVSGGGLDTLRKAGIEVVQVGGHEEQACKDLNVEFIERVLAAKAAEEQGPQ</sequence>
<dbReference type="AlphaFoldDB" id="A0AAE0BPT9"/>
<feature type="domain" description="CMP/dCMP-type deaminase" evidence="9">
    <location>
        <begin position="92"/>
        <end position="214"/>
    </location>
</feature>
<dbReference type="GO" id="GO:0008835">
    <property type="term" value="F:diaminohydroxyphosphoribosylaminopyrimidine deaminase activity"/>
    <property type="evidence" value="ECO:0007669"/>
    <property type="project" value="UniProtKB-EC"/>
</dbReference>
<dbReference type="FunFam" id="3.40.140.10:FF:000025">
    <property type="entry name" value="Riboflavin biosynthesis protein RibD"/>
    <property type="match status" value="1"/>
</dbReference>
<dbReference type="InterPro" id="IPR016192">
    <property type="entry name" value="APOBEC/CMP_deaminase_Zn-bd"/>
</dbReference>
<evidence type="ECO:0000256" key="1">
    <source>
        <dbReference type="ARBA" id="ARBA00001947"/>
    </source>
</evidence>
<comment type="cofactor">
    <cofactor evidence="1">
        <name>Zn(2+)</name>
        <dbReference type="ChEBI" id="CHEBI:29105"/>
    </cofactor>
</comment>
<evidence type="ECO:0000256" key="7">
    <source>
        <dbReference type="ARBA" id="ARBA00058389"/>
    </source>
</evidence>
<proteinExistence type="predicted"/>
<dbReference type="PROSITE" id="PS00903">
    <property type="entry name" value="CYT_DCMP_DEAMINASES_1"/>
    <property type="match status" value="1"/>
</dbReference>
<dbReference type="InterPro" id="IPR004794">
    <property type="entry name" value="Eubact_RibD"/>
</dbReference>
<comment type="function">
    <text evidence="7">Monofunctional pyrimidine deaminase involved in the riboflavin biosynthesis pathway. Also has a reductase domain that lacks catalytically essential substrate-binding residues.</text>
</comment>
<dbReference type="EMBL" id="LGRX02033794">
    <property type="protein sequence ID" value="KAK3239894.1"/>
    <property type="molecule type" value="Genomic_DNA"/>
</dbReference>
<evidence type="ECO:0000313" key="11">
    <source>
        <dbReference type="Proteomes" id="UP001190700"/>
    </source>
</evidence>
<keyword evidence="5" id="KW-0378">Hydrolase</keyword>
<reference evidence="10 11" key="1">
    <citation type="journal article" date="2015" name="Genome Biol. Evol.">
        <title>Comparative Genomics of a Bacterivorous Green Alga Reveals Evolutionary Causalities and Consequences of Phago-Mixotrophic Mode of Nutrition.</title>
        <authorList>
            <person name="Burns J.A."/>
            <person name="Paasch A."/>
            <person name="Narechania A."/>
            <person name="Kim E."/>
        </authorList>
    </citation>
    <scope>NUCLEOTIDE SEQUENCE [LARGE SCALE GENOMIC DNA]</scope>
    <source>
        <strain evidence="10 11">PLY_AMNH</strain>
    </source>
</reference>
<dbReference type="PANTHER" id="PTHR11079">
    <property type="entry name" value="CYTOSINE DEAMINASE FAMILY MEMBER"/>
    <property type="match status" value="1"/>
</dbReference>
<dbReference type="PROSITE" id="PS51747">
    <property type="entry name" value="CYT_DCMP_DEAMINASES_2"/>
    <property type="match status" value="1"/>
</dbReference>
<evidence type="ECO:0000256" key="3">
    <source>
        <dbReference type="ARBA" id="ARBA00012766"/>
    </source>
</evidence>
<evidence type="ECO:0000256" key="4">
    <source>
        <dbReference type="ARBA" id="ARBA00022723"/>
    </source>
</evidence>
<dbReference type="GO" id="GO:0009231">
    <property type="term" value="P:riboflavin biosynthetic process"/>
    <property type="evidence" value="ECO:0007669"/>
    <property type="project" value="InterPro"/>
</dbReference>
<keyword evidence="11" id="KW-1185">Reference proteome</keyword>
<name>A0AAE0BPT9_9CHLO</name>
<dbReference type="Proteomes" id="UP001190700">
    <property type="component" value="Unassembled WGS sequence"/>
</dbReference>
<evidence type="ECO:0000256" key="5">
    <source>
        <dbReference type="ARBA" id="ARBA00022801"/>
    </source>
</evidence>
<keyword evidence="6" id="KW-0862">Zinc</keyword>
<evidence type="ECO:0000256" key="2">
    <source>
        <dbReference type="ARBA" id="ARBA00004882"/>
    </source>
</evidence>